<dbReference type="AlphaFoldDB" id="A0A1K1MM39"/>
<feature type="domain" description="SH3b" evidence="1">
    <location>
        <begin position="34"/>
        <end position="124"/>
    </location>
</feature>
<sequence>MSNYKIKKGTKSLLMKLPNILLLLLFFSFNSYAQEQYLINAESGLNVREKPSVNASKIAKIPYGVLVEKIEDTAIPLTIYDNGKPVMGKWVKIKYDNYLYLVSKEKEQIQKEGYVFDGYLKQYNNPNLKIVTKKINELEYKKIVSKLPKATHTYKKIGNLDSIKTLLKDKVIWKTIFYDDHYLRDDAIESITLDNGQKLIVSQESNDYGFSKGWSGYYPDLGILLLEGGHSSDMVLNIKTGESNNTIGNPEHLIPSPTNKYRLNGYYSGQECVIYSLQKKIDGKFIYLGKVNPDYDICIFNSFQWVNDTQFVYTLIFPEDYAEKNPRLTYYTGGIEDKTPTTQQASNFKTIASLIKIRTLPTLDTTNFDNFSQDNFYNKEAVAVLQLQKIFPNYFKEGYDNKSIASYRLEFSKDFYSLVIITYKGDHEMESTLINYSLNGKLIDYKTISYDEIAEGWSRTESKIERDKLTITDILWTDDKQEEITYFKIASNGKITPIKE</sequence>
<gene>
    <name evidence="2" type="ORF">SAMN05660313_00720</name>
</gene>
<dbReference type="InterPro" id="IPR003646">
    <property type="entry name" value="SH3-like_bac-type"/>
</dbReference>
<dbReference type="PROSITE" id="PS51781">
    <property type="entry name" value="SH3B"/>
    <property type="match status" value="1"/>
</dbReference>
<reference evidence="3" key="1">
    <citation type="submission" date="2016-11" db="EMBL/GenBank/DDBJ databases">
        <authorList>
            <person name="Varghese N."/>
            <person name="Submissions S."/>
        </authorList>
    </citation>
    <scope>NUCLEOTIDE SEQUENCE [LARGE SCALE GENOMIC DNA]</scope>
    <source>
        <strain evidence="3">DSM 24786</strain>
    </source>
</reference>
<keyword evidence="3" id="KW-1185">Reference proteome</keyword>
<organism evidence="2 3">
    <name type="scientific">Cellulophaga fucicola</name>
    <dbReference type="NCBI Taxonomy" id="76595"/>
    <lineage>
        <taxon>Bacteria</taxon>
        <taxon>Pseudomonadati</taxon>
        <taxon>Bacteroidota</taxon>
        <taxon>Flavobacteriia</taxon>
        <taxon>Flavobacteriales</taxon>
        <taxon>Flavobacteriaceae</taxon>
        <taxon>Cellulophaga</taxon>
    </lineage>
</organism>
<dbReference type="EMBL" id="FPIY01000001">
    <property type="protein sequence ID" value="SFW24216.1"/>
    <property type="molecule type" value="Genomic_DNA"/>
</dbReference>
<dbReference type="Gene3D" id="2.30.30.40">
    <property type="entry name" value="SH3 Domains"/>
    <property type="match status" value="1"/>
</dbReference>
<protein>
    <submittedName>
        <fullName evidence="2">SH3 domain-containing protein</fullName>
    </submittedName>
</protein>
<evidence type="ECO:0000313" key="2">
    <source>
        <dbReference type="EMBL" id="SFW24216.1"/>
    </source>
</evidence>
<dbReference type="STRING" id="76595.SAMN05660313_00720"/>
<dbReference type="Pfam" id="PF08239">
    <property type="entry name" value="SH3_3"/>
    <property type="match status" value="1"/>
</dbReference>
<dbReference type="OrthoDB" id="5984340at2"/>
<evidence type="ECO:0000259" key="1">
    <source>
        <dbReference type="PROSITE" id="PS51781"/>
    </source>
</evidence>
<accession>A0A1K1MM39</accession>
<proteinExistence type="predicted"/>
<name>A0A1K1MM39_9FLAO</name>
<evidence type="ECO:0000313" key="3">
    <source>
        <dbReference type="Proteomes" id="UP000183257"/>
    </source>
</evidence>
<dbReference type="Proteomes" id="UP000183257">
    <property type="component" value="Unassembled WGS sequence"/>
</dbReference>